<dbReference type="HOGENOM" id="CLU_3077222_0_0_11"/>
<reference evidence="1 2" key="1">
    <citation type="journal article" date="2012" name="J. Bacteriol.">
        <title>Complete Genome Sequence of the Probiotic Bacterium Bifidobacterium bifidum Strain BGN4.</title>
        <authorList>
            <person name="Yu D.S."/>
            <person name="Jeong H."/>
            <person name="Lee D.H."/>
            <person name="Kwon S.K."/>
            <person name="Song J.Y."/>
            <person name="Kim B.K."/>
            <person name="Park M.S."/>
            <person name="Ji G.E."/>
            <person name="Oh T.K."/>
            <person name="Kim J.F."/>
        </authorList>
    </citation>
    <scope>NUCLEOTIDE SEQUENCE [LARGE SCALE GENOMIC DNA]</scope>
    <source>
        <strain evidence="1 2">BGN4</strain>
    </source>
</reference>
<evidence type="ECO:0000313" key="1">
    <source>
        <dbReference type="EMBL" id="AFL04204.1"/>
    </source>
</evidence>
<gene>
    <name evidence="1" type="ORF">BBB_0610</name>
</gene>
<accession>I3WH41</accession>
<name>I3WH41_BIFBI</name>
<dbReference type="AlphaFoldDB" id="I3WH41"/>
<protein>
    <submittedName>
        <fullName evidence="1">Uncharacterized protein</fullName>
    </submittedName>
</protein>
<organism evidence="1 2">
    <name type="scientific">Bifidobacterium bifidum BGN4</name>
    <dbReference type="NCBI Taxonomy" id="484020"/>
    <lineage>
        <taxon>Bacteria</taxon>
        <taxon>Bacillati</taxon>
        <taxon>Actinomycetota</taxon>
        <taxon>Actinomycetes</taxon>
        <taxon>Bifidobacteriales</taxon>
        <taxon>Bifidobacteriaceae</taxon>
        <taxon>Bifidobacterium</taxon>
    </lineage>
</organism>
<dbReference type="EMBL" id="CP001361">
    <property type="protein sequence ID" value="AFL04204.1"/>
    <property type="molecule type" value="Genomic_DNA"/>
</dbReference>
<sequence length="52" mass="6005">MHFSTEYIATKCKKQAFSTFRATRPTRKNDPNNRIGHFPMIPSFGLMARNGM</sequence>
<dbReference type="KEGG" id="bbf:BBB_0610"/>
<dbReference type="Proteomes" id="UP000006173">
    <property type="component" value="Chromosome"/>
</dbReference>
<proteinExistence type="predicted"/>
<evidence type="ECO:0000313" key="2">
    <source>
        <dbReference type="Proteomes" id="UP000006173"/>
    </source>
</evidence>